<organism evidence="7">
    <name type="scientific">Tetraodon nigroviridis</name>
    <name type="common">Spotted green pufferfish</name>
    <name type="synonym">Chelonodon nigroviridis</name>
    <dbReference type="NCBI Taxonomy" id="99883"/>
    <lineage>
        <taxon>Eukaryota</taxon>
        <taxon>Metazoa</taxon>
        <taxon>Chordata</taxon>
        <taxon>Craniata</taxon>
        <taxon>Vertebrata</taxon>
        <taxon>Euteleostomi</taxon>
        <taxon>Actinopterygii</taxon>
        <taxon>Neopterygii</taxon>
        <taxon>Teleostei</taxon>
        <taxon>Neoteleostei</taxon>
        <taxon>Acanthomorphata</taxon>
        <taxon>Eupercaria</taxon>
        <taxon>Tetraodontiformes</taxon>
        <taxon>Tetradontoidea</taxon>
        <taxon>Tetraodontidae</taxon>
        <taxon>Tetraodon</taxon>
    </lineage>
</organism>
<comment type="subcellular location">
    <subcellularLocation>
        <location evidence="2">Cytoplasm</location>
        <location evidence="2">Cytoskeleton</location>
        <location evidence="2">Microtubule organizing center</location>
        <location evidence="2">Centrosome</location>
    </subcellularLocation>
    <subcellularLocation>
        <location evidence="1">Cytoplasm</location>
        <location evidence="1">Cytoskeleton</location>
        <location evidence="1">Spindle</location>
    </subcellularLocation>
</comment>
<dbReference type="GO" id="GO:0005813">
    <property type="term" value="C:centrosome"/>
    <property type="evidence" value="ECO:0007669"/>
    <property type="project" value="UniProtKB-SubCell"/>
</dbReference>
<dbReference type="EMBL" id="CAAE01014764">
    <property type="protein sequence ID" value="CAG05272.1"/>
    <property type="molecule type" value="Genomic_DNA"/>
</dbReference>
<reference evidence="7" key="1">
    <citation type="journal article" date="2004" name="Nature">
        <title>Genome duplication in the teleost fish Tetraodon nigroviridis reveals the early vertebrate proto-karyotype.</title>
        <authorList>
            <person name="Jaillon O."/>
            <person name="Aury J.-M."/>
            <person name="Brunet F."/>
            <person name="Petit J.-L."/>
            <person name="Stange-Thomann N."/>
            <person name="Mauceli E."/>
            <person name="Bouneau L."/>
            <person name="Fischer C."/>
            <person name="Ozouf-Costaz C."/>
            <person name="Bernot A."/>
            <person name="Nicaud S."/>
            <person name="Jaffe D."/>
            <person name="Fisher S."/>
            <person name="Lutfalla G."/>
            <person name="Dossat C."/>
            <person name="Segurens B."/>
            <person name="Dasilva C."/>
            <person name="Salanoubat M."/>
            <person name="Levy M."/>
            <person name="Boudet N."/>
            <person name="Castellano S."/>
            <person name="Anthouard V."/>
            <person name="Jubin C."/>
            <person name="Castelli V."/>
            <person name="Katinka M."/>
            <person name="Vacherie B."/>
            <person name="Biemont C."/>
            <person name="Skalli Z."/>
            <person name="Cattolico L."/>
            <person name="Poulain J."/>
            <person name="De Berardinis V."/>
            <person name="Cruaud C."/>
            <person name="Duprat S."/>
            <person name="Brottier P."/>
            <person name="Coutanceau J.-P."/>
            <person name="Gouzy J."/>
            <person name="Parra G."/>
            <person name="Lardier G."/>
            <person name="Chapple C."/>
            <person name="McKernan K.J."/>
            <person name="McEwan P."/>
            <person name="Bosak S."/>
            <person name="Kellis M."/>
            <person name="Volff J.-N."/>
            <person name="Guigo R."/>
            <person name="Zody M.C."/>
            <person name="Mesirov J."/>
            <person name="Lindblad-Toh K."/>
            <person name="Birren B."/>
            <person name="Nusbaum C."/>
            <person name="Kahn D."/>
            <person name="Robinson-Rechavi M."/>
            <person name="Laudet V."/>
            <person name="Schachter V."/>
            <person name="Quetier F."/>
            <person name="Saurin W."/>
            <person name="Scarpelli C."/>
            <person name="Wincker P."/>
            <person name="Lander E.S."/>
            <person name="Weissenbach J."/>
            <person name="Roest Crollius H."/>
        </authorList>
    </citation>
    <scope>NUCLEOTIDE SEQUENCE [LARGE SCALE GENOMIC DNA]</scope>
</reference>
<feature type="compositionally biased region" description="Polar residues" evidence="6">
    <location>
        <begin position="116"/>
        <end position="134"/>
    </location>
</feature>
<evidence type="ECO:0000256" key="5">
    <source>
        <dbReference type="ARBA" id="ARBA00023212"/>
    </source>
</evidence>
<reference evidence="7" key="2">
    <citation type="submission" date="2004-02" db="EMBL/GenBank/DDBJ databases">
        <authorList>
            <consortium name="Genoscope"/>
            <consortium name="Whitehead Institute Centre for Genome Research"/>
        </authorList>
    </citation>
    <scope>NUCLEOTIDE SEQUENCE</scope>
</reference>
<dbReference type="OrthoDB" id="10064769at2759"/>
<feature type="compositionally biased region" description="Polar residues" evidence="6">
    <location>
        <begin position="157"/>
        <end position="168"/>
    </location>
</feature>
<name>Q4S260_TETNG</name>
<dbReference type="PANTHER" id="PTHR28578">
    <property type="entry name" value="MITOTIC-SPINDLE ORGANIZING PROTEIN 2A-RELATED"/>
    <property type="match status" value="1"/>
</dbReference>
<accession>Q4S260</accession>
<dbReference type="Pfam" id="PF12926">
    <property type="entry name" value="MOZART2"/>
    <property type="match status" value="2"/>
</dbReference>
<evidence type="ECO:0000256" key="3">
    <source>
        <dbReference type="ARBA" id="ARBA00007286"/>
    </source>
</evidence>
<keyword evidence="4" id="KW-0963">Cytoplasm</keyword>
<dbReference type="AlphaFoldDB" id="Q4S260"/>
<sequence length="168" mass="17663">MSQPTQRAASAPGSPALVVTSNVQKYAIKKKKILTAEDAELFELTQAAGITVDQEVFKSVAIVMHVRLRTGGDCLLLSLVISTRIIVDLLKMNVAPQAVFQTLKAMCAGQKVAETCGTTEPSGAPQSTSITTAPTEPKAGRSKAAGGPGEKSRETSGQRVQRQPSATR</sequence>
<dbReference type="PANTHER" id="PTHR28578:SF2">
    <property type="entry name" value="MITOTIC-SPINDLE ORGANIZING PROTEIN 2"/>
    <property type="match status" value="1"/>
</dbReference>
<dbReference type="GO" id="GO:0005819">
    <property type="term" value="C:spindle"/>
    <property type="evidence" value="ECO:0007669"/>
    <property type="project" value="UniProtKB-SubCell"/>
</dbReference>
<evidence type="ECO:0000256" key="4">
    <source>
        <dbReference type="ARBA" id="ARBA00022490"/>
    </source>
</evidence>
<evidence type="ECO:0000313" key="7">
    <source>
        <dbReference type="EMBL" id="CAG05272.1"/>
    </source>
</evidence>
<dbReference type="KEGG" id="tng:GSTEN00025243G001"/>
<protein>
    <submittedName>
        <fullName evidence="7">(spotted green pufferfish) hypothetical protein</fullName>
    </submittedName>
</protein>
<comment type="similarity">
    <text evidence="3">Belongs to the MOZART2 family.</text>
</comment>
<evidence type="ECO:0000256" key="1">
    <source>
        <dbReference type="ARBA" id="ARBA00004186"/>
    </source>
</evidence>
<comment type="caution">
    <text evidence="7">The sequence shown here is derived from an EMBL/GenBank/DDBJ whole genome shotgun (WGS) entry which is preliminary data.</text>
</comment>
<feature type="non-terminal residue" evidence="7">
    <location>
        <position position="1"/>
    </location>
</feature>
<dbReference type="InterPro" id="IPR024332">
    <property type="entry name" value="MOZART2"/>
</dbReference>
<evidence type="ECO:0000256" key="2">
    <source>
        <dbReference type="ARBA" id="ARBA00004300"/>
    </source>
</evidence>
<gene>
    <name evidence="7" type="ORF">GSTENG00025243001</name>
</gene>
<proteinExistence type="inferred from homology"/>
<feature type="region of interest" description="Disordered" evidence="6">
    <location>
        <begin position="115"/>
        <end position="168"/>
    </location>
</feature>
<evidence type="ECO:0000256" key="6">
    <source>
        <dbReference type="SAM" id="MobiDB-lite"/>
    </source>
</evidence>
<keyword evidence="5" id="KW-0206">Cytoskeleton</keyword>